<organism evidence="1 2">
    <name type="scientific">Meloidogyne graminicola</name>
    <dbReference type="NCBI Taxonomy" id="189291"/>
    <lineage>
        <taxon>Eukaryota</taxon>
        <taxon>Metazoa</taxon>
        <taxon>Ecdysozoa</taxon>
        <taxon>Nematoda</taxon>
        <taxon>Chromadorea</taxon>
        <taxon>Rhabditida</taxon>
        <taxon>Tylenchina</taxon>
        <taxon>Tylenchomorpha</taxon>
        <taxon>Tylenchoidea</taxon>
        <taxon>Meloidogynidae</taxon>
        <taxon>Meloidogyninae</taxon>
        <taxon>Meloidogyne</taxon>
    </lineage>
</organism>
<evidence type="ECO:0000313" key="2">
    <source>
        <dbReference type="Proteomes" id="UP000605970"/>
    </source>
</evidence>
<dbReference type="EMBL" id="JABEBT010000028">
    <property type="protein sequence ID" value="KAF7636632.1"/>
    <property type="molecule type" value="Genomic_DNA"/>
</dbReference>
<comment type="caution">
    <text evidence="1">The sequence shown here is derived from an EMBL/GenBank/DDBJ whole genome shotgun (WGS) entry which is preliminary data.</text>
</comment>
<dbReference type="Proteomes" id="UP000605970">
    <property type="component" value="Unassembled WGS sequence"/>
</dbReference>
<keyword evidence="2" id="KW-1185">Reference proteome</keyword>
<evidence type="ECO:0008006" key="3">
    <source>
        <dbReference type="Google" id="ProtNLM"/>
    </source>
</evidence>
<accession>A0A8S9ZU43</accession>
<gene>
    <name evidence="1" type="ORF">Mgra_00004028</name>
</gene>
<protein>
    <recommendedName>
        <fullName evidence="3">F-box domain-containing protein</fullName>
    </recommendedName>
</protein>
<name>A0A8S9ZU43_9BILA</name>
<evidence type="ECO:0000313" key="1">
    <source>
        <dbReference type="EMBL" id="KAF7636632.1"/>
    </source>
</evidence>
<proteinExistence type="predicted"/>
<sequence length="468" mass="54858">MDYSKQFNFDDFLNCSTEFNSKCNSLLNEFKQPTTSSNIVETSLKNKLGLQLSQLSQLTKKLHYRIKGPIIDNTFNDPLIEVFKFLTRKQLYNSVQLTNKYFYNVVKSNEDVWPKYKFGSFDIDTDTSLSNYCSFKDCKELRVPPQELSPILASLSTSQWNSKFYSNGNLKKPIKMLTILDMNAIPEDVFFFFNTNEEGCECSNTCESCSFIAYLPKTKFCKFYVHLPNMLGNRLVLATAIFWVRQFSKIYPIHFSINQHRWTKEFVSDFLIQFGLRTFLPIVTDSFGCVNPIPIPFLQKELLAKSLTIWDMKGDVDFYNYLINKKRNKNKNEKNRIYPETLTVYGFIPQNGKFNGDEQEGWDNIFDALIKFCRKTRYPEQLIKKIHLSFDSQPAPWIHTNINGLKLIYRSSTFKIDQDGIESETTEVRYSLVNIFDTKHFEIRLECNSNTLNEQMNEFTLIRETSEE</sequence>
<dbReference type="OrthoDB" id="5853407at2759"/>
<reference evidence="1" key="1">
    <citation type="journal article" date="2020" name="Ecol. Evol.">
        <title>Genome structure and content of the rice root-knot nematode (Meloidogyne graminicola).</title>
        <authorList>
            <person name="Phan N.T."/>
            <person name="Danchin E.G.J."/>
            <person name="Klopp C."/>
            <person name="Perfus-Barbeoch L."/>
            <person name="Kozlowski D.K."/>
            <person name="Koutsovoulos G.D."/>
            <person name="Lopez-Roques C."/>
            <person name="Bouchez O."/>
            <person name="Zahm M."/>
            <person name="Besnard G."/>
            <person name="Bellafiore S."/>
        </authorList>
    </citation>
    <scope>NUCLEOTIDE SEQUENCE</scope>
    <source>
        <strain evidence="1">VN-18</strain>
    </source>
</reference>
<dbReference type="AlphaFoldDB" id="A0A8S9ZU43"/>